<evidence type="ECO:0000313" key="1">
    <source>
        <dbReference type="EMBL" id="MPL68043.1"/>
    </source>
</evidence>
<proteinExistence type="predicted"/>
<name>A0A644TM80_9ZZZZ</name>
<accession>A0A644TM80</accession>
<gene>
    <name evidence="1" type="ORF">SDC9_13756</name>
</gene>
<sequence length="62" mass="6933">MVFNEADFVFNFVKAKEAIIDTVIYLINSVVYLIEAGRQITNSIFNAANLILNLIKAKDIIG</sequence>
<organism evidence="1">
    <name type="scientific">bioreactor metagenome</name>
    <dbReference type="NCBI Taxonomy" id="1076179"/>
    <lineage>
        <taxon>unclassified sequences</taxon>
        <taxon>metagenomes</taxon>
        <taxon>ecological metagenomes</taxon>
    </lineage>
</organism>
<dbReference type="AlphaFoldDB" id="A0A644TM80"/>
<comment type="caution">
    <text evidence="1">The sequence shown here is derived from an EMBL/GenBank/DDBJ whole genome shotgun (WGS) entry which is preliminary data.</text>
</comment>
<dbReference type="EMBL" id="VSSQ01000040">
    <property type="protein sequence ID" value="MPL68043.1"/>
    <property type="molecule type" value="Genomic_DNA"/>
</dbReference>
<reference evidence="1" key="1">
    <citation type="submission" date="2019-08" db="EMBL/GenBank/DDBJ databases">
        <authorList>
            <person name="Kucharzyk K."/>
            <person name="Murdoch R.W."/>
            <person name="Higgins S."/>
            <person name="Loffler F."/>
        </authorList>
    </citation>
    <scope>NUCLEOTIDE SEQUENCE</scope>
</reference>
<protein>
    <submittedName>
        <fullName evidence="1">Uncharacterized protein</fullName>
    </submittedName>
</protein>